<dbReference type="AlphaFoldDB" id="A0A955LV67"/>
<proteinExistence type="predicted"/>
<evidence type="ECO:0000313" key="1">
    <source>
        <dbReference type="EMBL" id="MCA9397246.1"/>
    </source>
</evidence>
<comment type="caution">
    <text evidence="1">The sequence shown here is derived from an EMBL/GenBank/DDBJ whole genome shotgun (WGS) entry which is preliminary data.</text>
</comment>
<protein>
    <submittedName>
        <fullName evidence="1">Uncharacterized protein</fullName>
    </submittedName>
</protein>
<gene>
    <name evidence="1" type="ORF">KC573_00295</name>
</gene>
<name>A0A955LV67_UNCKA</name>
<reference evidence="1" key="1">
    <citation type="submission" date="2020-04" db="EMBL/GenBank/DDBJ databases">
        <authorList>
            <person name="Zhang T."/>
        </authorList>
    </citation>
    <scope>NUCLEOTIDE SEQUENCE</scope>
    <source>
        <strain evidence="1">HKST-UBA02</strain>
    </source>
</reference>
<sequence>MDIQSGDILLCEGNIVIDDYALFRVVWRDPFENKWIALPCNSDGRIDGAEWHYIDDDLVALGKYEPDGEPHYGLNSLNDDDSTELSMTQSELNDTQIPF</sequence>
<dbReference type="EMBL" id="JAGQKY010000006">
    <property type="protein sequence ID" value="MCA9397246.1"/>
    <property type="molecule type" value="Genomic_DNA"/>
</dbReference>
<accession>A0A955LV67</accession>
<reference evidence="1" key="2">
    <citation type="journal article" date="2021" name="Microbiome">
        <title>Successional dynamics and alternative stable states in a saline activated sludge microbial community over 9 years.</title>
        <authorList>
            <person name="Wang Y."/>
            <person name="Ye J."/>
            <person name="Ju F."/>
            <person name="Liu L."/>
            <person name="Boyd J.A."/>
            <person name="Deng Y."/>
            <person name="Parks D.H."/>
            <person name="Jiang X."/>
            <person name="Yin X."/>
            <person name="Woodcroft B.J."/>
            <person name="Tyson G.W."/>
            <person name="Hugenholtz P."/>
            <person name="Polz M.F."/>
            <person name="Zhang T."/>
        </authorList>
    </citation>
    <scope>NUCLEOTIDE SEQUENCE</scope>
    <source>
        <strain evidence="1">HKST-UBA02</strain>
    </source>
</reference>
<evidence type="ECO:0000313" key="2">
    <source>
        <dbReference type="Proteomes" id="UP000699691"/>
    </source>
</evidence>
<organism evidence="1 2">
    <name type="scientific">candidate division WWE3 bacterium</name>
    <dbReference type="NCBI Taxonomy" id="2053526"/>
    <lineage>
        <taxon>Bacteria</taxon>
        <taxon>Katanobacteria</taxon>
    </lineage>
</organism>
<dbReference type="Proteomes" id="UP000699691">
    <property type="component" value="Unassembled WGS sequence"/>
</dbReference>